<protein>
    <recommendedName>
        <fullName evidence="11">Blue (type 1) copper domain-containing protein</fullName>
    </recommendedName>
</protein>
<evidence type="ECO:0000313" key="10">
    <source>
        <dbReference type="Proteomes" id="UP001424741"/>
    </source>
</evidence>
<feature type="chain" id="PRO_5045674368" description="Blue (type 1) copper domain-containing protein" evidence="6">
    <location>
        <begin position="21"/>
        <end position="965"/>
    </location>
</feature>
<evidence type="ECO:0000256" key="1">
    <source>
        <dbReference type="ARBA" id="ARBA00022448"/>
    </source>
</evidence>
<evidence type="ECO:0008006" key="11">
    <source>
        <dbReference type="Google" id="ProtNLM"/>
    </source>
</evidence>
<dbReference type="Proteomes" id="UP001424741">
    <property type="component" value="Unassembled WGS sequence"/>
</dbReference>
<evidence type="ECO:0000256" key="2">
    <source>
        <dbReference type="ARBA" id="ARBA00022723"/>
    </source>
</evidence>
<dbReference type="CDD" id="cd04233">
    <property type="entry name" value="Auracyanin"/>
    <property type="match status" value="1"/>
</dbReference>
<dbReference type="Gene3D" id="2.60.40.420">
    <property type="entry name" value="Cupredoxins - blue copper proteins"/>
    <property type="match status" value="1"/>
</dbReference>
<evidence type="ECO:0000259" key="7">
    <source>
        <dbReference type="Pfam" id="PF00127"/>
    </source>
</evidence>
<keyword evidence="2" id="KW-0479">Metal-binding</keyword>
<evidence type="ECO:0000259" key="8">
    <source>
        <dbReference type="Pfam" id="PF20601"/>
    </source>
</evidence>
<evidence type="ECO:0000256" key="6">
    <source>
        <dbReference type="SAM" id="SignalP"/>
    </source>
</evidence>
<dbReference type="SUPFAM" id="SSF63829">
    <property type="entry name" value="Calcium-dependent phosphotriesterase"/>
    <property type="match status" value="1"/>
</dbReference>
<organism evidence="9 10">
    <name type="scientific">Rubritalea halochordaticola</name>
    <dbReference type="NCBI Taxonomy" id="714537"/>
    <lineage>
        <taxon>Bacteria</taxon>
        <taxon>Pseudomonadati</taxon>
        <taxon>Verrucomicrobiota</taxon>
        <taxon>Verrucomicrobiia</taxon>
        <taxon>Verrucomicrobiales</taxon>
        <taxon>Rubritaleaceae</taxon>
        <taxon>Rubritalea</taxon>
    </lineage>
</organism>
<sequence length="965" mass="106517">MKKHYTHLILGALLATQAGAAELNVAKGSKHPYADTSKGRDGYQLANETANEKRLYDFYQRQADYYMDPKNPIPAIIPSYPGLDGGEHGHWGKHNQNGYKDGRWNEMGQSSFVGQQGPVSPDSIAIQLGGPNHLHTVFSAKSNLTFARFWDGNFVHFNPYRWGTSSGAAPAGKTILGFADGKVRKSRGQQKANASSIGWQVDKKDQKYIGMYDADCGPVFEYQLGGSTVLDHVSELDNKVLCRRLEFTNGLKNATLALFEAKGDTKTLSDGTLTGSAGKQTWSALISDKENCRLEVSNGMLLVHFKDMAKGSSVEIYFSADESAASKGLASSGTKASQPALSQLAHERKSKWSDTYTVDIKRGADDAAYVVDTIPLPFKNENKSLMFFTDIVFDQSGTAYISTLMGEIWKVTGLTSKDGKVTWDKFATGLNQPFGMKIWDGKLHVLEREQITTVEDLNGDGEADFYGNFSNAFQGLPGSHTHTFGMERDSKGYTYLVAQWAAYRISPDGQTSEELTKGLRNCMGFGKMSDDTILVGPQEGTNTPTSTVIELKKGDNHGFKNKDALSIPLGYVPRGVDNSTGGFLEVDSERWGPLGKNKTLIGICYGYGSWYQILFDENAKTTGHRQIASVPMPGEFLSGVTRGAVNPADGQVYLVGLDGWGDYAIHDGCLHRLRYTGKDIHQPVGYEVFDNGIKVNFPEALDAKFASNKANYFAQMWNYKNSRQYGSPEYSVKNPESLGHDPLPVTSAMLSEDGKSLFVEIPDLQPAMQMQLRMHLKSKKGEEFQSDIFPTIVHLGKFINFAGAQPKNETKDREFHLMSDRDSNNSKEDDLNTQSGKVDEHARQVKVKTIMGLKYNLKEFKVKAGESVALVLHNEDSMPHNLVIVKPGAKQKVGEAAFKMMNDPKALEKSYVPDDKADVVAFTKVVDPKGTHTTYFVAPKEKGKYPFICTFPGHWQVMQGVMIVE</sequence>
<keyword evidence="1" id="KW-0813">Transport</keyword>
<dbReference type="InterPro" id="IPR008972">
    <property type="entry name" value="Cupredoxin"/>
</dbReference>
<keyword evidence="3" id="KW-0249">Electron transport</keyword>
<name>A0ABP9V074_9BACT</name>
<feature type="compositionally biased region" description="Basic and acidic residues" evidence="5">
    <location>
        <begin position="809"/>
        <end position="830"/>
    </location>
</feature>
<evidence type="ECO:0000256" key="3">
    <source>
        <dbReference type="ARBA" id="ARBA00022982"/>
    </source>
</evidence>
<keyword evidence="6" id="KW-0732">Signal</keyword>
<evidence type="ECO:0000313" key="9">
    <source>
        <dbReference type="EMBL" id="GAA5494702.1"/>
    </source>
</evidence>
<gene>
    <name evidence="9" type="ORF">Rhal01_00866</name>
</gene>
<dbReference type="InterPro" id="IPR028871">
    <property type="entry name" value="BlueCu_1_BS"/>
</dbReference>
<dbReference type="PROSITE" id="PS00196">
    <property type="entry name" value="COPPER_BLUE"/>
    <property type="match status" value="1"/>
</dbReference>
<accession>A0ABP9V074</accession>
<feature type="domain" description="Blue (type 1) copper" evidence="7">
    <location>
        <begin position="847"/>
        <end position="965"/>
    </location>
</feature>
<feature type="signal peptide" evidence="6">
    <location>
        <begin position="1"/>
        <end position="20"/>
    </location>
</feature>
<dbReference type="EMBL" id="BAABRL010000002">
    <property type="protein sequence ID" value="GAA5494702.1"/>
    <property type="molecule type" value="Genomic_DNA"/>
</dbReference>
<comment type="caution">
    <text evidence="9">The sequence shown here is derived from an EMBL/GenBank/DDBJ whole genome shotgun (WGS) entry which is preliminary data.</text>
</comment>
<reference evidence="9 10" key="1">
    <citation type="submission" date="2024-02" db="EMBL/GenBank/DDBJ databases">
        <title>Rubritalea halochordaticola NBRC 107102.</title>
        <authorList>
            <person name="Ichikawa N."/>
            <person name="Katano-Makiyama Y."/>
            <person name="Hidaka K."/>
        </authorList>
    </citation>
    <scope>NUCLEOTIDE SEQUENCE [LARGE SCALE GENOMIC DNA]</scope>
    <source>
        <strain evidence="9 10">NBRC 107102</strain>
    </source>
</reference>
<dbReference type="PANTHER" id="PTHR33546">
    <property type="entry name" value="LARGE, MULTIFUNCTIONAL SECRETED PROTEIN-RELATED"/>
    <property type="match status" value="1"/>
</dbReference>
<dbReference type="Pfam" id="PF00127">
    <property type="entry name" value="Copper-bind"/>
    <property type="match status" value="1"/>
</dbReference>
<feature type="region of interest" description="Disordered" evidence="5">
    <location>
        <begin position="809"/>
        <end position="840"/>
    </location>
</feature>
<dbReference type="InterPro" id="IPR000923">
    <property type="entry name" value="BlueCu_1"/>
</dbReference>
<dbReference type="SUPFAM" id="SSF49503">
    <property type="entry name" value="Cupredoxins"/>
    <property type="match status" value="1"/>
</dbReference>
<dbReference type="Pfam" id="PF20601">
    <property type="entry name" value="DUF6797"/>
    <property type="match status" value="1"/>
</dbReference>
<feature type="domain" description="DUF6797" evidence="8">
    <location>
        <begin position="144"/>
        <end position="231"/>
    </location>
</feature>
<dbReference type="RefSeq" id="WP_346187612.1">
    <property type="nucleotide sequence ID" value="NZ_BAABRL010000002.1"/>
</dbReference>
<evidence type="ECO:0000256" key="4">
    <source>
        <dbReference type="ARBA" id="ARBA00023008"/>
    </source>
</evidence>
<keyword evidence="4" id="KW-0186">Copper</keyword>
<dbReference type="InterPro" id="IPR046476">
    <property type="entry name" value="DUF6797"/>
</dbReference>
<proteinExistence type="predicted"/>
<dbReference type="PANTHER" id="PTHR33546:SF1">
    <property type="entry name" value="LARGE, MULTIFUNCTIONAL SECRETED PROTEIN"/>
    <property type="match status" value="1"/>
</dbReference>
<evidence type="ECO:0000256" key="5">
    <source>
        <dbReference type="SAM" id="MobiDB-lite"/>
    </source>
</evidence>
<keyword evidence="10" id="KW-1185">Reference proteome</keyword>